<reference evidence="8 9" key="1">
    <citation type="journal article" name="Sci. Rep.">
        <title>Telomere-to-telomere assembled and centromere annotated genomes of the two main subspecies of the button mushroom Agaricus bisporus reveal especially polymorphic chromosome ends.</title>
        <authorList>
            <person name="Sonnenberg A.S.M."/>
            <person name="Sedaghat-Telgerd N."/>
            <person name="Lavrijssen B."/>
            <person name="Ohm R.A."/>
            <person name="Hendrickx P.M."/>
            <person name="Scholtmeijer K."/>
            <person name="Baars J.J.P."/>
            <person name="van Peer A."/>
        </authorList>
    </citation>
    <scope>NUCLEOTIDE SEQUENCE [LARGE SCALE GENOMIC DNA]</scope>
    <source>
        <strain evidence="8 9">H119_p4</strain>
    </source>
</reference>
<dbReference type="PANTHER" id="PTHR31123:SF1">
    <property type="entry name" value="ACCUMULATION OF DYADS PROTEIN 2-RELATED"/>
    <property type="match status" value="1"/>
</dbReference>
<dbReference type="NCBIfam" id="NF038013">
    <property type="entry name" value="AceTr_1"/>
    <property type="match status" value="1"/>
</dbReference>
<dbReference type="GO" id="GO:0005886">
    <property type="term" value="C:plasma membrane"/>
    <property type="evidence" value="ECO:0007669"/>
    <property type="project" value="TreeGrafter"/>
</dbReference>
<comment type="caution">
    <text evidence="8">The sequence shown here is derived from an EMBL/GenBank/DDBJ whole genome shotgun (WGS) entry which is preliminary data.</text>
</comment>
<feature type="transmembrane region" description="Helical" evidence="7">
    <location>
        <begin position="127"/>
        <end position="144"/>
    </location>
</feature>
<evidence type="ECO:0000256" key="6">
    <source>
        <dbReference type="SAM" id="MobiDB-lite"/>
    </source>
</evidence>
<dbReference type="OMA" id="DYNHANG"/>
<evidence type="ECO:0000256" key="3">
    <source>
        <dbReference type="ARBA" id="ARBA00022692"/>
    </source>
</evidence>
<dbReference type="InterPro" id="IPR000791">
    <property type="entry name" value="Gpr1/Fun34/SatP-like"/>
</dbReference>
<organism evidence="8 9">
    <name type="scientific">Agaricus bisporus var. burnettii</name>
    <dbReference type="NCBI Taxonomy" id="192524"/>
    <lineage>
        <taxon>Eukaryota</taxon>
        <taxon>Fungi</taxon>
        <taxon>Dikarya</taxon>
        <taxon>Basidiomycota</taxon>
        <taxon>Agaricomycotina</taxon>
        <taxon>Agaricomycetes</taxon>
        <taxon>Agaricomycetidae</taxon>
        <taxon>Agaricales</taxon>
        <taxon>Agaricineae</taxon>
        <taxon>Agaricaceae</taxon>
        <taxon>Agaricus</taxon>
    </lineage>
</organism>
<name>A0A8H7F2G0_AGABI</name>
<comment type="subcellular location">
    <subcellularLocation>
        <location evidence="1">Membrane</location>
        <topology evidence="1">Multi-pass membrane protein</topology>
    </subcellularLocation>
</comment>
<evidence type="ECO:0000256" key="4">
    <source>
        <dbReference type="ARBA" id="ARBA00022989"/>
    </source>
</evidence>
<evidence type="ECO:0000256" key="5">
    <source>
        <dbReference type="ARBA" id="ARBA00023136"/>
    </source>
</evidence>
<protein>
    <recommendedName>
        <fullName evidence="10">FUN34 transmembrane protein</fullName>
    </recommendedName>
</protein>
<dbReference type="InterPro" id="IPR051633">
    <property type="entry name" value="AceTr"/>
</dbReference>
<evidence type="ECO:0000256" key="7">
    <source>
        <dbReference type="SAM" id="Phobius"/>
    </source>
</evidence>
<feature type="compositionally biased region" description="Basic and acidic residues" evidence="6">
    <location>
        <begin position="1"/>
        <end position="12"/>
    </location>
</feature>
<feature type="transmembrane region" description="Helical" evidence="7">
    <location>
        <begin position="150"/>
        <end position="168"/>
    </location>
</feature>
<feature type="transmembrane region" description="Helical" evidence="7">
    <location>
        <begin position="87"/>
        <end position="107"/>
    </location>
</feature>
<evidence type="ECO:0000313" key="9">
    <source>
        <dbReference type="Proteomes" id="UP000629468"/>
    </source>
</evidence>
<dbReference type="Pfam" id="PF01184">
    <property type="entry name" value="Gpr1_Fun34_YaaH"/>
    <property type="match status" value="1"/>
</dbReference>
<dbReference type="EMBL" id="JABXXO010000006">
    <property type="protein sequence ID" value="KAF7775626.1"/>
    <property type="molecule type" value="Genomic_DNA"/>
</dbReference>
<dbReference type="PANTHER" id="PTHR31123">
    <property type="entry name" value="ACCUMULATION OF DYADS PROTEIN 2-RELATED"/>
    <property type="match status" value="1"/>
</dbReference>
<gene>
    <name evidence="8" type="ORF">Agabi119p4_4019</name>
</gene>
<evidence type="ECO:0000256" key="1">
    <source>
        <dbReference type="ARBA" id="ARBA00004141"/>
    </source>
</evidence>
<proteinExistence type="inferred from homology"/>
<evidence type="ECO:0008006" key="10">
    <source>
        <dbReference type="Google" id="ProtNLM"/>
    </source>
</evidence>
<dbReference type="Proteomes" id="UP000629468">
    <property type="component" value="Unassembled WGS sequence"/>
</dbReference>
<feature type="transmembrane region" description="Helical" evidence="7">
    <location>
        <begin position="31"/>
        <end position="50"/>
    </location>
</feature>
<keyword evidence="5 7" id="KW-0472">Membrane</keyword>
<feature type="region of interest" description="Disordered" evidence="6">
    <location>
        <begin position="1"/>
        <end position="29"/>
    </location>
</feature>
<evidence type="ECO:0000256" key="2">
    <source>
        <dbReference type="ARBA" id="ARBA00005587"/>
    </source>
</evidence>
<dbReference type="GO" id="GO:0015123">
    <property type="term" value="F:acetate transmembrane transporter activity"/>
    <property type="evidence" value="ECO:0007669"/>
    <property type="project" value="TreeGrafter"/>
</dbReference>
<feature type="transmembrane region" description="Helical" evidence="7">
    <location>
        <begin position="180"/>
        <end position="201"/>
    </location>
</feature>
<sequence>MASNRNDIEKSQIRQTQLEPTHRRRGLGNPVPMGIMGFGGTTFLLSMFIVHTRSVQTDNLILGMAVFFGGLVQFMAGQWSVAYGDSYAAASLSAYGAFWMSYATLFIPDSGVIAAFGGQTEEFHQAFGIYLMLWFVITVMYILPMLKKNIAFVIMLTFLALTYLLLAIGSWNQKQPVNSAGGAFGIMTGLIAFYIVVGMLMDDEPTALFRLPMGVLSDK</sequence>
<feature type="transmembrane region" description="Helical" evidence="7">
    <location>
        <begin position="62"/>
        <end position="81"/>
    </location>
</feature>
<keyword evidence="4 7" id="KW-1133">Transmembrane helix</keyword>
<keyword evidence="3 7" id="KW-0812">Transmembrane</keyword>
<dbReference type="AlphaFoldDB" id="A0A8H7F2G0"/>
<evidence type="ECO:0000313" key="8">
    <source>
        <dbReference type="EMBL" id="KAF7775626.1"/>
    </source>
</evidence>
<comment type="similarity">
    <text evidence="2">Belongs to the acetate uptake transporter (AceTr) (TC 2.A.96) family.</text>
</comment>
<accession>A0A8H7F2G0</accession>